<dbReference type="AlphaFoldDB" id="A0A800N8N1"/>
<reference evidence="1 2" key="1">
    <citation type="journal article" date="2020" name="G3 (Bethesda)">
        <title>Whole Genome Sequencing and Comparative Genomics of Two Nematicidal Bacillus Strains Reveals a Wide Range of Possible Virulence Factors.</title>
        <authorList>
            <person name="Susic N."/>
            <person name="Janezic S."/>
            <person name="Rupnik M."/>
            <person name="Geric Stare B."/>
        </authorList>
    </citation>
    <scope>NUCLEOTIDE SEQUENCE [LARGE SCALE GENOMIC DNA]</scope>
    <source>
        <strain evidence="1 2">I-1582</strain>
    </source>
</reference>
<evidence type="ECO:0000313" key="1">
    <source>
        <dbReference type="EMBL" id="KAF0822020.1"/>
    </source>
</evidence>
<comment type="caution">
    <text evidence="1">The sequence shown here is derived from an EMBL/GenBank/DDBJ whole genome shotgun (WGS) entry which is preliminary data.</text>
</comment>
<gene>
    <name evidence="1" type="ORF">KIS1582_4219</name>
</gene>
<dbReference type="EMBL" id="VDEM01000072">
    <property type="protein sequence ID" value="KAF0822020.1"/>
    <property type="molecule type" value="Genomic_DNA"/>
</dbReference>
<dbReference type="RefSeq" id="WP_159346577.1">
    <property type="nucleotide sequence ID" value="NZ_JBALOT010000044.1"/>
</dbReference>
<proteinExistence type="predicted"/>
<accession>A0A800N8N1</accession>
<organism evidence="1 2">
    <name type="scientific">Cytobacillus firmus</name>
    <name type="common">Bacillus firmus</name>
    <dbReference type="NCBI Taxonomy" id="1399"/>
    <lineage>
        <taxon>Bacteria</taxon>
        <taxon>Bacillati</taxon>
        <taxon>Bacillota</taxon>
        <taxon>Bacilli</taxon>
        <taxon>Bacillales</taxon>
        <taxon>Bacillaceae</taxon>
        <taxon>Cytobacillus</taxon>
    </lineage>
</organism>
<evidence type="ECO:0000313" key="2">
    <source>
        <dbReference type="Proteomes" id="UP000465778"/>
    </source>
</evidence>
<name>A0A800N8N1_CYTFI</name>
<dbReference type="OrthoDB" id="2880511at2"/>
<dbReference type="Proteomes" id="UP000465778">
    <property type="component" value="Unassembled WGS sequence"/>
</dbReference>
<protein>
    <submittedName>
        <fullName evidence="1">Uncharacterized protein</fullName>
    </submittedName>
</protein>
<sequence>MKKWNYIKPKNLNAEVPDWRISEHTRNIVAAFSEYSEYTESEVVDRFLKNLLTDDDFVTWAKNKRNNKRLLKQLGIEEKEEK</sequence>